<organism evidence="2 3">
    <name type="scientific">Dictyocaulus viviparus</name>
    <name type="common">Bovine lungworm</name>
    <dbReference type="NCBI Taxonomy" id="29172"/>
    <lineage>
        <taxon>Eukaryota</taxon>
        <taxon>Metazoa</taxon>
        <taxon>Ecdysozoa</taxon>
        <taxon>Nematoda</taxon>
        <taxon>Chromadorea</taxon>
        <taxon>Rhabditida</taxon>
        <taxon>Rhabditina</taxon>
        <taxon>Rhabditomorpha</taxon>
        <taxon>Strongyloidea</taxon>
        <taxon>Metastrongylidae</taxon>
        <taxon>Dictyocaulus</taxon>
    </lineage>
</organism>
<protein>
    <submittedName>
        <fullName evidence="2">Uncharacterized protein</fullName>
    </submittedName>
</protein>
<proteinExistence type="predicted"/>
<keyword evidence="3" id="KW-1185">Reference proteome</keyword>
<evidence type="ECO:0000256" key="1">
    <source>
        <dbReference type="SAM" id="MobiDB-lite"/>
    </source>
</evidence>
<dbReference type="AlphaFoldDB" id="A0A0D8Y4H7"/>
<evidence type="ECO:0000313" key="2">
    <source>
        <dbReference type="EMBL" id="KJH49471.1"/>
    </source>
</evidence>
<accession>A0A0D8Y4H7</accession>
<feature type="compositionally biased region" description="Basic and acidic residues" evidence="1">
    <location>
        <begin position="76"/>
        <end position="93"/>
    </location>
</feature>
<reference evidence="2 3" key="1">
    <citation type="submission" date="2013-11" db="EMBL/GenBank/DDBJ databases">
        <title>Draft genome of the bovine lungworm Dictyocaulus viviparus.</title>
        <authorList>
            <person name="Mitreva M."/>
        </authorList>
    </citation>
    <scope>NUCLEOTIDE SEQUENCE [LARGE SCALE GENOMIC DNA]</scope>
    <source>
        <strain evidence="2 3">HannoverDv2000</strain>
    </source>
</reference>
<dbReference type="OrthoDB" id="10549748at2759"/>
<reference evidence="3" key="2">
    <citation type="journal article" date="2016" name="Sci. Rep.">
        <title>Dictyocaulus viviparus genome, variome and transcriptome elucidate lungworm biology and support future intervention.</title>
        <authorList>
            <person name="McNulty S.N."/>
            <person name="Strube C."/>
            <person name="Rosa B.A."/>
            <person name="Martin J.C."/>
            <person name="Tyagi R."/>
            <person name="Choi Y.J."/>
            <person name="Wang Q."/>
            <person name="Hallsworth Pepin K."/>
            <person name="Zhang X."/>
            <person name="Ozersky P."/>
            <person name="Wilson R.K."/>
            <person name="Sternberg P.W."/>
            <person name="Gasser R.B."/>
            <person name="Mitreva M."/>
        </authorList>
    </citation>
    <scope>NUCLEOTIDE SEQUENCE [LARGE SCALE GENOMIC DNA]</scope>
    <source>
        <strain evidence="3">HannoverDv2000</strain>
    </source>
</reference>
<sequence length="170" mass="18723">MIPCFLAPPTPQFYHHVTTAQHASMAMRPSAPGAVMAWPTAPPVGPKYRPPSPLRDYKNPVAVFSKIVRKVRKHILSSEEGQKSEIGETERSAAHGKTVVMEESTVKSQMTQMHSVKSVTRSPDESKITSGKSPDSRITAENSATEKKDTSVCESVMRRKPSHSKGRKDK</sequence>
<feature type="region of interest" description="Disordered" evidence="1">
    <location>
        <begin position="76"/>
        <end position="170"/>
    </location>
</feature>
<evidence type="ECO:0000313" key="3">
    <source>
        <dbReference type="Proteomes" id="UP000053766"/>
    </source>
</evidence>
<feature type="compositionally biased region" description="Basic residues" evidence="1">
    <location>
        <begin position="158"/>
        <end position="170"/>
    </location>
</feature>
<name>A0A0D8Y4H7_DICVI</name>
<dbReference type="EMBL" id="KN716234">
    <property type="protein sequence ID" value="KJH49471.1"/>
    <property type="molecule type" value="Genomic_DNA"/>
</dbReference>
<gene>
    <name evidence="2" type="ORF">DICVIV_04408</name>
</gene>
<dbReference type="Proteomes" id="UP000053766">
    <property type="component" value="Unassembled WGS sequence"/>
</dbReference>
<feature type="compositionally biased region" description="Polar residues" evidence="1">
    <location>
        <begin position="106"/>
        <end position="121"/>
    </location>
</feature>